<evidence type="ECO:0000313" key="3">
    <source>
        <dbReference type="Proteomes" id="UP000054262"/>
    </source>
</evidence>
<dbReference type="InterPro" id="IPR052533">
    <property type="entry name" value="WalJ/YycJ-like"/>
</dbReference>
<sequence length="256" mass="28310">MQFCSIGSGSQGNAFVVQDKDTSLLIDCGFGLAETEKRLDNQGIKAEKITAILLTHEHEDHIRGAFSLANKFKIPIYLTHGTYKMCSKKIKISFEIEYQFIDGQKPFQIKTIAVTPIVVPHDAREPVQFKFDTGVTSFAIITDLGYGSKNLIASLIGINSIVIEANHDKEMLVKSEYPESLKSRIGGKYGHLSNQEAAKILKEIDGTRFKFIGAAHLSDKNNKVDIVKQLLAEAVGKDSSFINVIDQDKGFGWVTV</sequence>
<dbReference type="InterPro" id="IPR036866">
    <property type="entry name" value="RibonucZ/Hydroxyglut_hydro"/>
</dbReference>
<dbReference type="EMBL" id="AAUX01000001">
    <property type="protein sequence ID" value="EAV46853.1"/>
    <property type="molecule type" value="Genomic_DNA"/>
</dbReference>
<dbReference type="SUPFAM" id="SSF56281">
    <property type="entry name" value="Metallo-hydrolase/oxidoreductase"/>
    <property type="match status" value="1"/>
</dbReference>
<keyword evidence="3" id="KW-1185">Reference proteome</keyword>
<dbReference type="Pfam" id="PF12706">
    <property type="entry name" value="Lactamase_B_2"/>
    <property type="match status" value="1"/>
</dbReference>
<name>A0P5P3_9PROT</name>
<evidence type="ECO:0000259" key="1">
    <source>
        <dbReference type="SMART" id="SM00849"/>
    </source>
</evidence>
<dbReference type="InterPro" id="IPR001279">
    <property type="entry name" value="Metallo-B-lactamas"/>
</dbReference>
<proteinExistence type="predicted"/>
<evidence type="ECO:0000313" key="2">
    <source>
        <dbReference type="EMBL" id="EAV46853.1"/>
    </source>
</evidence>
<feature type="domain" description="Metallo-beta-lactamase" evidence="1">
    <location>
        <begin position="11"/>
        <end position="191"/>
    </location>
</feature>
<dbReference type="Proteomes" id="UP000054262">
    <property type="component" value="Unassembled WGS sequence"/>
</dbReference>
<reference evidence="2 3" key="1">
    <citation type="submission" date="2006-11" db="EMBL/GenBank/DDBJ databases">
        <authorList>
            <person name="Giovannoni S."/>
            <person name="Vergin K."/>
            <person name="Ferriera S."/>
            <person name="Johnson J."/>
            <person name="Kravitz S."/>
            <person name="Beeson K."/>
            <person name="Sutton G."/>
            <person name="Rogers Y.-H."/>
            <person name="Friedman R."/>
            <person name="Frazier M."/>
            <person name="Venter J.C."/>
        </authorList>
    </citation>
    <scope>NUCLEOTIDE SEQUENCE [LARGE SCALE GENOMIC DNA]</scope>
    <source>
        <strain evidence="2 3">HTCC2181</strain>
    </source>
</reference>
<dbReference type="PANTHER" id="PTHR47619:SF1">
    <property type="entry name" value="EXODEOXYRIBONUCLEASE WALJ"/>
    <property type="match status" value="1"/>
</dbReference>
<dbReference type="PANTHER" id="PTHR47619">
    <property type="entry name" value="METALLO-HYDROLASE YYCJ-RELATED"/>
    <property type="match status" value="1"/>
</dbReference>
<dbReference type="Gene3D" id="3.60.15.10">
    <property type="entry name" value="Ribonuclease Z/Hydroxyacylglutathione hydrolase-like"/>
    <property type="match status" value="1"/>
</dbReference>
<organism evidence="2 3">
    <name type="scientific">Methylophilales bacterium HTCC2181</name>
    <dbReference type="NCBI Taxonomy" id="383631"/>
    <lineage>
        <taxon>Bacteria</taxon>
        <taxon>Pseudomonadati</taxon>
        <taxon>Pseudomonadota</taxon>
        <taxon>Betaproteobacteria</taxon>
        <taxon>Nitrosomonadales</taxon>
        <taxon>OM43 clade</taxon>
    </lineage>
</organism>
<comment type="caution">
    <text evidence="2">The sequence shown here is derived from an EMBL/GenBank/DDBJ whole genome shotgun (WGS) entry which is preliminary data.</text>
</comment>
<protein>
    <submittedName>
        <fullName evidence="2">Beta-lactamase-like protein</fullName>
    </submittedName>
</protein>
<dbReference type="OrthoDB" id="9803916at2"/>
<gene>
    <name evidence="2" type="ORF">MB2181_02230</name>
</gene>
<accession>A0P5P3</accession>
<dbReference type="SMART" id="SM00849">
    <property type="entry name" value="Lactamase_B"/>
    <property type="match status" value="1"/>
</dbReference>
<dbReference type="AlphaFoldDB" id="A0P5P3"/>